<dbReference type="KEGG" id="schy:GVO57_12685"/>
<evidence type="ECO:0000256" key="5">
    <source>
        <dbReference type="SAM" id="MobiDB-lite"/>
    </source>
</evidence>
<feature type="chain" id="PRO_5031648695" description="LPS-assembly protein LptD" evidence="4">
    <location>
        <begin position="19"/>
        <end position="747"/>
    </location>
</feature>
<dbReference type="Gene3D" id="2.60.450.10">
    <property type="entry name" value="Lipopolysaccharide (LPS) transport protein A like domain"/>
    <property type="match status" value="1"/>
</dbReference>
<feature type="domain" description="Organic solvent tolerance-like N-terminal" evidence="6">
    <location>
        <begin position="53"/>
        <end position="190"/>
    </location>
</feature>
<comment type="function">
    <text evidence="4">Involved in the assembly of lipopolysaccharide (LPS) at the surface of the outer membrane.</text>
</comment>
<dbReference type="PANTHER" id="PTHR30189">
    <property type="entry name" value="LPS-ASSEMBLY PROTEIN"/>
    <property type="match status" value="1"/>
</dbReference>
<gene>
    <name evidence="4 8" type="primary">lptD</name>
    <name evidence="8" type="ORF">GVO57_12685</name>
</gene>
<dbReference type="Proteomes" id="UP000464468">
    <property type="component" value="Chromosome"/>
</dbReference>
<evidence type="ECO:0000256" key="4">
    <source>
        <dbReference type="HAMAP-Rule" id="MF_01411"/>
    </source>
</evidence>
<comment type="subunit">
    <text evidence="4">Component of the lipopolysaccharide transport and assembly complex.</text>
</comment>
<feature type="domain" description="LptD C-terminal" evidence="7">
    <location>
        <begin position="308"/>
        <end position="674"/>
    </location>
</feature>
<evidence type="ECO:0000256" key="2">
    <source>
        <dbReference type="ARBA" id="ARBA00023136"/>
    </source>
</evidence>
<proteinExistence type="inferred from homology"/>
<evidence type="ECO:0000256" key="1">
    <source>
        <dbReference type="ARBA" id="ARBA00022729"/>
    </source>
</evidence>
<dbReference type="Pfam" id="PF03968">
    <property type="entry name" value="LptD_N"/>
    <property type="match status" value="1"/>
</dbReference>
<comment type="subcellular location">
    <subcellularLocation>
        <location evidence="4">Cell outer membrane</location>
    </subcellularLocation>
</comment>
<keyword evidence="9" id="KW-1185">Reference proteome</keyword>
<feature type="compositionally biased region" description="Pro residues" evidence="5">
    <location>
        <begin position="26"/>
        <end position="37"/>
    </location>
</feature>
<feature type="region of interest" description="Disordered" evidence="5">
    <location>
        <begin position="22"/>
        <end position="46"/>
    </location>
</feature>
<evidence type="ECO:0000259" key="6">
    <source>
        <dbReference type="Pfam" id="PF03968"/>
    </source>
</evidence>
<comment type="similarity">
    <text evidence="4">Belongs to the LptD family.</text>
</comment>
<sequence length="747" mass="81997" precursor="true">MGRAMLIAAACAAAPALAQDLQDRAPPAPPAPAPADPAPADAAPQAGETVTFSADTLEYDNDADVVTVTGDVRMLSGGNRLRAERVVWNRRTGAVAAEGAVALATPQGDTAYGDSVQLTETLKDAVIQNLLVVLNGGGRLAAAKGTRADTIYTLENAAYTGCAVVDSDGCPKNPSWKISAVRVIYDTERQRVFYRGARLSLFGLSSIPLPGLSNPVGSGGGSGLLVPDFRVGRVNGAEFALPYYLRLAPNKDLTITPRVYTNVLPSIEAQYRALSSKGAYQISAMVTESRREPISVNPAATPSQRDLRGYLDATGRFQLDQRWSLSGSIRMTTDRTFLRRYNINRDDRLRSTIEVQRIAADSYFSVAAWAVQSLRVNDPQGQQPIALPVVDYRRRLPDGLIGGRFDIQLNSFALTRPDGQDTQRAFASAAWSLRRLTPWGQDVSFTLFGRGDVYHSAENLLTATVPYRGEAGFQSRAIAAAAIDVKWPLIGAIWGGSQRVTPRVQLVATPRIRNLALPNEDARAIELEDSNLFSLNRFPGYDRFEDGARITYGLDYALHVGSFTVDANIGQSWRLSNRPVLFPDGIGLSGKLSDIVGRTRVRWREFVSVTHRYRLDKDNFSVRRNEIDATIGSRQSYVLLGYLRLNRDIDASIEDLRDREEVRAGGRLQISRFWSAFGSAIIDLTDRAEDPLSQADGFTPIRHRIGVAYADDCLELGLTWRRDYQDAGDARRGNTFLLRLALRNLGR</sequence>
<evidence type="ECO:0000313" key="8">
    <source>
        <dbReference type="EMBL" id="QHL91974.1"/>
    </source>
</evidence>
<dbReference type="InterPro" id="IPR005653">
    <property type="entry name" value="OstA-like_N"/>
</dbReference>
<comment type="caution">
    <text evidence="4">Lacks conserved residue(s) required for the propagation of feature annotation.</text>
</comment>
<dbReference type="GO" id="GO:1990351">
    <property type="term" value="C:transporter complex"/>
    <property type="evidence" value="ECO:0007669"/>
    <property type="project" value="TreeGrafter"/>
</dbReference>
<dbReference type="GO" id="GO:0015920">
    <property type="term" value="P:lipopolysaccharide transport"/>
    <property type="evidence" value="ECO:0007669"/>
    <property type="project" value="InterPro"/>
</dbReference>
<dbReference type="EMBL" id="CP047895">
    <property type="protein sequence ID" value="QHL91974.1"/>
    <property type="molecule type" value="Genomic_DNA"/>
</dbReference>
<feature type="signal peptide" evidence="4">
    <location>
        <begin position="1"/>
        <end position="18"/>
    </location>
</feature>
<keyword evidence="3 4" id="KW-0998">Cell outer membrane</keyword>
<organism evidence="8 9">
    <name type="scientific">Sphingomonas changnyeongensis</name>
    <dbReference type="NCBI Taxonomy" id="2698679"/>
    <lineage>
        <taxon>Bacteria</taxon>
        <taxon>Pseudomonadati</taxon>
        <taxon>Pseudomonadota</taxon>
        <taxon>Alphaproteobacteria</taxon>
        <taxon>Sphingomonadales</taxon>
        <taxon>Sphingomonadaceae</taxon>
        <taxon>Sphingomonas</taxon>
    </lineage>
</organism>
<dbReference type="HAMAP" id="MF_01411">
    <property type="entry name" value="LPS_assembly_LptD"/>
    <property type="match status" value="1"/>
</dbReference>
<protein>
    <recommendedName>
        <fullName evidence="4">LPS-assembly protein LptD</fullName>
    </recommendedName>
</protein>
<dbReference type="InterPro" id="IPR007543">
    <property type="entry name" value="LptD_C"/>
</dbReference>
<dbReference type="PANTHER" id="PTHR30189:SF1">
    <property type="entry name" value="LPS-ASSEMBLY PROTEIN LPTD"/>
    <property type="match status" value="1"/>
</dbReference>
<evidence type="ECO:0000313" key="9">
    <source>
        <dbReference type="Proteomes" id="UP000464468"/>
    </source>
</evidence>
<reference evidence="8 9" key="1">
    <citation type="submission" date="2020-01" db="EMBL/GenBank/DDBJ databases">
        <title>Sphingomonas sp. C33 whole genome sequece.</title>
        <authorList>
            <person name="Park C."/>
        </authorList>
    </citation>
    <scope>NUCLEOTIDE SEQUENCE [LARGE SCALE GENOMIC DNA]</scope>
    <source>
        <strain evidence="8 9">C33</strain>
    </source>
</reference>
<dbReference type="InterPro" id="IPR020889">
    <property type="entry name" value="LipoPS_assembly_LptD"/>
</dbReference>
<dbReference type="InterPro" id="IPR050218">
    <property type="entry name" value="LptD"/>
</dbReference>
<dbReference type="GO" id="GO:0043165">
    <property type="term" value="P:Gram-negative-bacterium-type cell outer membrane assembly"/>
    <property type="evidence" value="ECO:0007669"/>
    <property type="project" value="UniProtKB-UniRule"/>
</dbReference>
<keyword evidence="2 4" id="KW-0472">Membrane</keyword>
<evidence type="ECO:0000259" key="7">
    <source>
        <dbReference type="Pfam" id="PF04453"/>
    </source>
</evidence>
<keyword evidence="1 4" id="KW-0732">Signal</keyword>
<evidence type="ECO:0000256" key="3">
    <source>
        <dbReference type="ARBA" id="ARBA00023237"/>
    </source>
</evidence>
<dbReference type="AlphaFoldDB" id="A0A7Z2NYX0"/>
<accession>A0A7Z2NYX0</accession>
<dbReference type="GO" id="GO:0009279">
    <property type="term" value="C:cell outer membrane"/>
    <property type="evidence" value="ECO:0007669"/>
    <property type="project" value="UniProtKB-SubCell"/>
</dbReference>
<name>A0A7Z2NYX0_9SPHN</name>
<dbReference type="Pfam" id="PF04453">
    <property type="entry name" value="LptD"/>
    <property type="match status" value="1"/>
</dbReference>